<proteinExistence type="predicted"/>
<evidence type="ECO:0000313" key="1">
    <source>
        <dbReference type="EMBL" id="EIE82941.1"/>
    </source>
</evidence>
<sequence length="35" mass="4097">MDKTVQNANFNVIDFEAKDINFSRFIVSKRLGYTN</sequence>
<dbReference type="VEuPathDB" id="FungiDB:RO3G_07646"/>
<evidence type="ECO:0000313" key="2">
    <source>
        <dbReference type="Proteomes" id="UP000009138"/>
    </source>
</evidence>
<accession>I1C3B1</accession>
<dbReference type="Proteomes" id="UP000009138">
    <property type="component" value="Unassembled WGS sequence"/>
</dbReference>
<keyword evidence="2" id="KW-1185">Reference proteome</keyword>
<gene>
    <name evidence="1" type="ORF">RO3G_07646</name>
</gene>
<protein>
    <submittedName>
        <fullName evidence="1">Uncharacterized protein</fullName>
    </submittedName>
</protein>
<dbReference type="InParanoid" id="I1C3B1"/>
<reference evidence="1 2" key="1">
    <citation type="journal article" date="2009" name="PLoS Genet.">
        <title>Genomic analysis of the basal lineage fungus Rhizopus oryzae reveals a whole-genome duplication.</title>
        <authorList>
            <person name="Ma L.-J."/>
            <person name="Ibrahim A.S."/>
            <person name="Skory C."/>
            <person name="Grabherr M.G."/>
            <person name="Burger G."/>
            <person name="Butler M."/>
            <person name="Elias M."/>
            <person name="Idnurm A."/>
            <person name="Lang B.F."/>
            <person name="Sone T."/>
            <person name="Abe A."/>
            <person name="Calvo S.E."/>
            <person name="Corrochano L.M."/>
            <person name="Engels R."/>
            <person name="Fu J."/>
            <person name="Hansberg W."/>
            <person name="Kim J.-M."/>
            <person name="Kodira C.D."/>
            <person name="Koehrsen M.J."/>
            <person name="Liu B."/>
            <person name="Miranda-Saavedra D."/>
            <person name="O'Leary S."/>
            <person name="Ortiz-Castellanos L."/>
            <person name="Poulter R."/>
            <person name="Rodriguez-Romero J."/>
            <person name="Ruiz-Herrera J."/>
            <person name="Shen Y.-Q."/>
            <person name="Zeng Q."/>
            <person name="Galagan J."/>
            <person name="Birren B.W."/>
            <person name="Cuomo C.A."/>
            <person name="Wickes B.L."/>
        </authorList>
    </citation>
    <scope>NUCLEOTIDE SEQUENCE [LARGE SCALE GENOMIC DNA]</scope>
    <source>
        <strain evidence="2">RA 99-880 / ATCC MYA-4621 / FGSC 9543 / NRRL 43880</strain>
    </source>
</reference>
<organism evidence="1 2">
    <name type="scientific">Rhizopus delemar (strain RA 99-880 / ATCC MYA-4621 / FGSC 9543 / NRRL 43880)</name>
    <name type="common">Mucormycosis agent</name>
    <name type="synonym">Rhizopus arrhizus var. delemar</name>
    <dbReference type="NCBI Taxonomy" id="246409"/>
    <lineage>
        <taxon>Eukaryota</taxon>
        <taxon>Fungi</taxon>
        <taxon>Fungi incertae sedis</taxon>
        <taxon>Mucoromycota</taxon>
        <taxon>Mucoromycotina</taxon>
        <taxon>Mucoromycetes</taxon>
        <taxon>Mucorales</taxon>
        <taxon>Mucorineae</taxon>
        <taxon>Rhizopodaceae</taxon>
        <taxon>Rhizopus</taxon>
    </lineage>
</organism>
<dbReference type="RefSeq" id="XP_067518337.1">
    <property type="nucleotide sequence ID" value="XM_067662236.1"/>
</dbReference>
<name>I1C3B1_RHIO9</name>
<dbReference type="AlphaFoldDB" id="I1C3B1"/>
<dbReference type="GeneID" id="93614617"/>
<dbReference type="EMBL" id="CH476736">
    <property type="protein sequence ID" value="EIE82941.1"/>
    <property type="molecule type" value="Genomic_DNA"/>
</dbReference>